<sequence>MTILYLLFGTLIAIIGAIPLGAVNLAVINTSIKENIRTASYIALAAGIGEVILAFFAIHCSLQLSNFLKENKWIQINFIAIFFLVGLYFILIANKKVKTKKSFKIKLTNSTLNFLPVFLLHYLILL</sequence>
<evidence type="ECO:0000256" key="1">
    <source>
        <dbReference type="SAM" id="Phobius"/>
    </source>
</evidence>
<reference evidence="3" key="1">
    <citation type="journal article" date="2019" name="Int. J. Syst. Evol. Microbiol.">
        <title>The Global Catalogue of Microorganisms (GCM) 10K type strain sequencing project: providing services to taxonomists for standard genome sequencing and annotation.</title>
        <authorList>
            <consortium name="The Broad Institute Genomics Platform"/>
            <consortium name="The Broad Institute Genome Sequencing Center for Infectious Disease"/>
            <person name="Wu L."/>
            <person name="Ma J."/>
        </authorList>
    </citation>
    <scope>NUCLEOTIDE SEQUENCE [LARGE SCALE GENOMIC DNA]</scope>
    <source>
        <strain evidence="3">DT92</strain>
    </source>
</reference>
<gene>
    <name evidence="2" type="ORF">ACFSJT_19950</name>
</gene>
<organism evidence="2 3">
    <name type="scientific">Aquimarina celericrescens</name>
    <dbReference type="NCBI Taxonomy" id="1964542"/>
    <lineage>
        <taxon>Bacteria</taxon>
        <taxon>Pseudomonadati</taxon>
        <taxon>Bacteroidota</taxon>
        <taxon>Flavobacteriia</taxon>
        <taxon>Flavobacteriales</taxon>
        <taxon>Flavobacteriaceae</taxon>
        <taxon>Aquimarina</taxon>
    </lineage>
</organism>
<name>A0ABW5B4L8_9FLAO</name>
<keyword evidence="1" id="KW-0812">Transmembrane</keyword>
<keyword evidence="3" id="KW-1185">Reference proteome</keyword>
<feature type="transmembrane region" description="Helical" evidence="1">
    <location>
        <begin position="73"/>
        <end position="93"/>
    </location>
</feature>
<accession>A0ABW5B4L8</accession>
<dbReference type="RefSeq" id="WP_378322121.1">
    <property type="nucleotide sequence ID" value="NZ_JBHUHY010000034.1"/>
</dbReference>
<proteinExistence type="predicted"/>
<keyword evidence="1" id="KW-1133">Transmembrane helix</keyword>
<comment type="caution">
    <text evidence="2">The sequence shown here is derived from an EMBL/GenBank/DDBJ whole genome shotgun (WGS) entry which is preliminary data.</text>
</comment>
<feature type="transmembrane region" description="Helical" evidence="1">
    <location>
        <begin position="6"/>
        <end position="27"/>
    </location>
</feature>
<protein>
    <recommendedName>
        <fullName evidence="4">Lysine transporter LysE</fullName>
    </recommendedName>
</protein>
<dbReference type="Proteomes" id="UP001597344">
    <property type="component" value="Unassembled WGS sequence"/>
</dbReference>
<evidence type="ECO:0008006" key="4">
    <source>
        <dbReference type="Google" id="ProtNLM"/>
    </source>
</evidence>
<dbReference type="EMBL" id="JBHUHY010000034">
    <property type="protein sequence ID" value="MFD2189086.1"/>
    <property type="molecule type" value="Genomic_DNA"/>
</dbReference>
<feature type="transmembrane region" description="Helical" evidence="1">
    <location>
        <begin position="105"/>
        <end position="124"/>
    </location>
</feature>
<feature type="transmembrane region" description="Helical" evidence="1">
    <location>
        <begin position="39"/>
        <end position="58"/>
    </location>
</feature>
<keyword evidence="1" id="KW-0472">Membrane</keyword>
<evidence type="ECO:0000313" key="2">
    <source>
        <dbReference type="EMBL" id="MFD2189086.1"/>
    </source>
</evidence>
<evidence type="ECO:0000313" key="3">
    <source>
        <dbReference type="Proteomes" id="UP001597344"/>
    </source>
</evidence>